<proteinExistence type="predicted"/>
<evidence type="ECO:0000313" key="2">
    <source>
        <dbReference type="Proteomes" id="UP001215231"/>
    </source>
</evidence>
<keyword evidence="2" id="KW-1185">Reference proteome</keyword>
<dbReference type="RefSeq" id="WP_274054073.1">
    <property type="nucleotide sequence ID" value="NZ_CP059693.1"/>
</dbReference>
<dbReference type="EMBL" id="CP059693">
    <property type="protein sequence ID" value="WDE13670.1"/>
    <property type="molecule type" value="Genomic_DNA"/>
</dbReference>
<reference evidence="1 2" key="1">
    <citation type="journal article" date="2022" name="Mar. Drugs">
        <title>Bioassay-Guided Fractionation Leads to the Detection of Cholic Acid Generated by the Rare Thalassomonas sp.</title>
        <authorList>
            <person name="Pheiffer F."/>
            <person name="Schneider Y.K."/>
            <person name="Hansen E.H."/>
            <person name="Andersen J.H."/>
            <person name="Isaksson J."/>
            <person name="Busche T."/>
            <person name="R C."/>
            <person name="Kalinowski J."/>
            <person name="Zyl L.V."/>
            <person name="Trindade M."/>
        </authorList>
    </citation>
    <scope>NUCLEOTIDE SEQUENCE [LARGE SCALE GENOMIC DNA]</scope>
    <source>
        <strain evidence="1 2">A5K-61T</strain>
    </source>
</reference>
<organism evidence="1 2">
    <name type="scientific">Thalassomonas haliotis</name>
    <dbReference type="NCBI Taxonomy" id="485448"/>
    <lineage>
        <taxon>Bacteria</taxon>
        <taxon>Pseudomonadati</taxon>
        <taxon>Pseudomonadota</taxon>
        <taxon>Gammaproteobacteria</taxon>
        <taxon>Alteromonadales</taxon>
        <taxon>Colwelliaceae</taxon>
        <taxon>Thalassomonas</taxon>
    </lineage>
</organism>
<accession>A0ABY7VIU8</accession>
<protein>
    <submittedName>
        <fullName evidence="1">Uncharacterized protein</fullName>
    </submittedName>
</protein>
<sequence length="636" mass="70017">MNTSFDTLTFNPAITAPERQISLVSAGEVSVNSPEKSALPVQTRENLTRVVEEHIAVNKLLKQQLQQEFSNSIRITKDQIKAVPGYDAKAEELAVHFITRNVQHGLQRGKNADELTGIINQASENIRSAYSNTSGILEALGKLGPEQKSFISKSEYRVERALTGFAEAIYRDERGESDRQLFELSVKTREGDVVTIEFSSSQGYEQASGNTLDSFELSYEADGELSEQEHQALQGVFARVGQLADDYFPAGGGDGYNVFGNGAGDHDFTLDVLNNFDTGQLAGVDLSIGLWEGNEGDFRTERLDYNYAFDAKNQQQSLKLDWLTAGAREVSFAIDSSAIGHLDETQLAQYLAVIDNSYQEVSKNQSSRFNTITPTALASYKTALSSIFSLADQHSGQMGFSEPGSGNNGRLAADLTNEMLKTDSRYQAMANDEEELFKEGFSSLADFDSTFVIGEENQKGHINLTLKQETTSSQSRDYSGVEQTKAYDVTTLRGYAETGSKTVDTSEQYNIKAATKGGSVLAVDQEHKFDSKEQKGASVGGGISTATEIVTQSIDTSSLRLIEDIWTQDISHNKETTSQSTTFYGKEVKYQSRKSSQEASQTSTLIADIDKLKDNKLMREKYAPELLKVNQFMLDV</sequence>
<dbReference type="Proteomes" id="UP001215231">
    <property type="component" value="Chromosome"/>
</dbReference>
<name>A0ABY7VIU8_9GAMM</name>
<gene>
    <name evidence="1" type="ORF">H3N35_09665</name>
</gene>
<evidence type="ECO:0000313" key="1">
    <source>
        <dbReference type="EMBL" id="WDE13670.1"/>
    </source>
</evidence>